<comment type="caution">
    <text evidence="6">The sequence shown here is derived from an EMBL/GenBank/DDBJ whole genome shotgun (WGS) entry which is preliminary data.</text>
</comment>
<feature type="domain" description="Zinc finger PHD-type" evidence="5">
    <location>
        <begin position="177"/>
        <end position="219"/>
    </location>
</feature>
<dbReference type="SUPFAM" id="SSF57903">
    <property type="entry name" value="FYVE/PHD zinc finger"/>
    <property type="match status" value="2"/>
</dbReference>
<dbReference type="Proteomes" id="UP000241769">
    <property type="component" value="Unassembled WGS sequence"/>
</dbReference>
<proteinExistence type="predicted"/>
<dbReference type="InterPro" id="IPR011011">
    <property type="entry name" value="Znf_FYVE_PHD"/>
</dbReference>
<feature type="compositionally biased region" description="Basic and acidic residues" evidence="4">
    <location>
        <begin position="479"/>
        <end position="497"/>
    </location>
</feature>
<feature type="region of interest" description="Disordered" evidence="4">
    <location>
        <begin position="21"/>
        <end position="83"/>
    </location>
</feature>
<dbReference type="PANTHER" id="PTHR47793:SF1">
    <property type="entry name" value="HISTONE DEACETYLASE COMPLEX SUBUNIT CTI6"/>
    <property type="match status" value="1"/>
</dbReference>
<dbReference type="InterPro" id="IPR001965">
    <property type="entry name" value="Znf_PHD"/>
</dbReference>
<evidence type="ECO:0000256" key="4">
    <source>
        <dbReference type="SAM" id="MobiDB-lite"/>
    </source>
</evidence>
<dbReference type="SMART" id="SM00249">
    <property type="entry name" value="PHD"/>
    <property type="match status" value="2"/>
</dbReference>
<evidence type="ECO:0000259" key="5">
    <source>
        <dbReference type="SMART" id="SM00249"/>
    </source>
</evidence>
<feature type="domain" description="Zinc finger PHD-type" evidence="5">
    <location>
        <begin position="127"/>
        <end position="172"/>
    </location>
</feature>
<gene>
    <name evidence="6" type="ORF">PROFUN_09254</name>
</gene>
<feature type="compositionally biased region" description="Basic and acidic residues" evidence="4">
    <location>
        <begin position="397"/>
        <end position="430"/>
    </location>
</feature>
<keyword evidence="7" id="KW-1185">Reference proteome</keyword>
<dbReference type="InterPro" id="IPR053051">
    <property type="entry name" value="HDAC_complex_subunit"/>
</dbReference>
<feature type="compositionally biased region" description="Basic and acidic residues" evidence="4">
    <location>
        <begin position="285"/>
        <end position="305"/>
    </location>
</feature>
<feature type="region of interest" description="Disordered" evidence="4">
    <location>
        <begin position="479"/>
        <end position="505"/>
    </location>
</feature>
<feature type="compositionally biased region" description="Pro residues" evidence="4">
    <location>
        <begin position="353"/>
        <end position="362"/>
    </location>
</feature>
<feature type="compositionally biased region" description="Pro residues" evidence="4">
    <location>
        <begin position="375"/>
        <end position="384"/>
    </location>
</feature>
<accession>A0A2P6NKT8</accession>
<dbReference type="OrthoDB" id="21428at2759"/>
<dbReference type="STRING" id="1890364.A0A2P6NKT8"/>
<feature type="region of interest" description="Disordered" evidence="4">
    <location>
        <begin position="317"/>
        <end position="467"/>
    </location>
</feature>
<feature type="compositionally biased region" description="Basic residues" evidence="4">
    <location>
        <begin position="332"/>
        <end position="349"/>
    </location>
</feature>
<dbReference type="EMBL" id="MDYQ01000060">
    <property type="protein sequence ID" value="PRP84581.1"/>
    <property type="molecule type" value="Genomic_DNA"/>
</dbReference>
<dbReference type="Gene3D" id="3.30.40.10">
    <property type="entry name" value="Zinc/RING finger domain, C3HC4 (zinc finger)"/>
    <property type="match status" value="2"/>
</dbReference>
<protein>
    <submittedName>
        <fullName evidence="6">PHD zinc finger-containing protein</fullName>
    </submittedName>
</protein>
<keyword evidence="1" id="KW-0479">Metal-binding</keyword>
<name>A0A2P6NKT8_9EUKA</name>
<dbReference type="InParanoid" id="A0A2P6NKT8"/>
<evidence type="ECO:0000256" key="1">
    <source>
        <dbReference type="ARBA" id="ARBA00022723"/>
    </source>
</evidence>
<dbReference type="InterPro" id="IPR013083">
    <property type="entry name" value="Znf_RING/FYVE/PHD"/>
</dbReference>
<feature type="compositionally biased region" description="Basic and acidic residues" evidence="4">
    <location>
        <begin position="317"/>
        <end position="331"/>
    </location>
</feature>
<keyword evidence="3" id="KW-0862">Zinc</keyword>
<feature type="region of interest" description="Disordered" evidence="4">
    <location>
        <begin position="248"/>
        <end position="305"/>
    </location>
</feature>
<reference evidence="6 7" key="1">
    <citation type="journal article" date="2018" name="Genome Biol. Evol.">
        <title>Multiple Roots of Fruiting Body Formation in Amoebozoa.</title>
        <authorList>
            <person name="Hillmann F."/>
            <person name="Forbes G."/>
            <person name="Novohradska S."/>
            <person name="Ferling I."/>
            <person name="Riege K."/>
            <person name="Groth M."/>
            <person name="Westermann M."/>
            <person name="Marz M."/>
            <person name="Spaller T."/>
            <person name="Winckler T."/>
            <person name="Schaap P."/>
            <person name="Glockner G."/>
        </authorList>
    </citation>
    <scope>NUCLEOTIDE SEQUENCE [LARGE SCALE GENOMIC DNA]</scope>
    <source>
        <strain evidence="6 7">Jena</strain>
    </source>
</reference>
<dbReference type="PANTHER" id="PTHR47793">
    <property type="entry name" value="HISTONE DEACETYLASE COMPLEX SUBUNIT CTI6"/>
    <property type="match status" value="1"/>
</dbReference>
<sequence length="522" mass="58884">MMLDQKREPLHLLTTEELTLSPTIERPRGTAANTFRSPFGEVRRDHKRTKRGNESNTPENEATAELSSSLLPPPPIGPDYSAQPTRRTRLTKIRSNNGSQPIVLVKSRIDGLKEDEGEGDEATGVIRCACQNNVDKGLMIQCETCLVWQHSTCVGIRDDRLVPAHYFCELCLPRNYRCKCNQGTLEGRILQCNECHTFQHASCFGKTPPRKIHYCHLCHPREIPSTPTLPATSVVVVQEVVVEKKKKPTEEVVKEVVASPPETPQPTIEETTPKKKRNIETTPDISKRSRSDGNLEAPEKLGREERKIAMLMKRFEDLEHAKDNPEKEKEQPKRKKKEKLRDRKKKRLGVRTPSPPTMSPPESPEKSDIIQVTSPPSPPLPPPSATVTAPALSSPSKDIKSPAKEVVKSPLREQMKSHAKEEITMTRTIDEAPTVVVETKKTEQTPLPSPHVEHHTNTSTPKPEVVLLDPPKEKLEEVKKVEEKEEKREEVKPKEVATSHAKHAKYGKKAWLMEYKEEVANQ</sequence>
<evidence type="ECO:0000256" key="2">
    <source>
        <dbReference type="ARBA" id="ARBA00022771"/>
    </source>
</evidence>
<evidence type="ECO:0000313" key="7">
    <source>
        <dbReference type="Proteomes" id="UP000241769"/>
    </source>
</evidence>
<evidence type="ECO:0000256" key="3">
    <source>
        <dbReference type="ARBA" id="ARBA00022833"/>
    </source>
</evidence>
<evidence type="ECO:0000313" key="6">
    <source>
        <dbReference type="EMBL" id="PRP84581.1"/>
    </source>
</evidence>
<dbReference type="Pfam" id="PF20826">
    <property type="entry name" value="PHD_5"/>
    <property type="match status" value="1"/>
</dbReference>
<dbReference type="GO" id="GO:0008270">
    <property type="term" value="F:zinc ion binding"/>
    <property type="evidence" value="ECO:0007669"/>
    <property type="project" value="UniProtKB-KW"/>
</dbReference>
<keyword evidence="2" id="KW-0863">Zinc-finger</keyword>
<organism evidence="6 7">
    <name type="scientific">Planoprotostelium fungivorum</name>
    <dbReference type="NCBI Taxonomy" id="1890364"/>
    <lineage>
        <taxon>Eukaryota</taxon>
        <taxon>Amoebozoa</taxon>
        <taxon>Evosea</taxon>
        <taxon>Variosea</taxon>
        <taxon>Cavosteliida</taxon>
        <taxon>Cavosteliaceae</taxon>
        <taxon>Planoprotostelium</taxon>
    </lineage>
</organism>
<dbReference type="AlphaFoldDB" id="A0A2P6NKT8"/>
<feature type="compositionally biased region" description="Low complexity" evidence="4">
    <location>
        <begin position="385"/>
        <end position="396"/>
    </location>
</feature>